<keyword evidence="1" id="KW-0812">Transmembrane</keyword>
<dbReference type="Proteomes" id="UP001156691">
    <property type="component" value="Unassembled WGS sequence"/>
</dbReference>
<name>A0ABQ5WDN8_9HYPH</name>
<evidence type="ECO:0000313" key="2">
    <source>
        <dbReference type="EMBL" id="GLQ58050.1"/>
    </source>
</evidence>
<protein>
    <submittedName>
        <fullName evidence="2">Uncharacterized protein</fullName>
    </submittedName>
</protein>
<keyword evidence="1" id="KW-1133">Transmembrane helix</keyword>
<accession>A0ABQ5WDN8</accession>
<gene>
    <name evidence="2" type="ORF">GCM10010862_53090</name>
</gene>
<organism evidence="2 3">
    <name type="scientific">Devosia nitrariae</name>
    <dbReference type="NCBI Taxonomy" id="2071872"/>
    <lineage>
        <taxon>Bacteria</taxon>
        <taxon>Pseudomonadati</taxon>
        <taxon>Pseudomonadota</taxon>
        <taxon>Alphaproteobacteria</taxon>
        <taxon>Hyphomicrobiales</taxon>
        <taxon>Devosiaceae</taxon>
        <taxon>Devosia</taxon>
    </lineage>
</organism>
<proteinExistence type="predicted"/>
<evidence type="ECO:0000256" key="1">
    <source>
        <dbReference type="SAM" id="Phobius"/>
    </source>
</evidence>
<sequence>MAGKDKKGAPEVAKVDFLVDEEGSRIDVPEDSGLKTAAVGEESVGATSPTSWWVYGLVGLAIVVAILFLMQVFLGAPSTDVAPGTPVSEPVVEPPQ</sequence>
<evidence type="ECO:0000313" key="3">
    <source>
        <dbReference type="Proteomes" id="UP001156691"/>
    </source>
</evidence>
<reference evidence="3" key="1">
    <citation type="journal article" date="2019" name="Int. J. Syst. Evol. Microbiol.">
        <title>The Global Catalogue of Microorganisms (GCM) 10K type strain sequencing project: providing services to taxonomists for standard genome sequencing and annotation.</title>
        <authorList>
            <consortium name="The Broad Institute Genomics Platform"/>
            <consortium name="The Broad Institute Genome Sequencing Center for Infectious Disease"/>
            <person name="Wu L."/>
            <person name="Ma J."/>
        </authorList>
    </citation>
    <scope>NUCLEOTIDE SEQUENCE [LARGE SCALE GENOMIC DNA]</scope>
    <source>
        <strain evidence="3">NBRC 112416</strain>
    </source>
</reference>
<keyword evidence="1" id="KW-0472">Membrane</keyword>
<dbReference type="EMBL" id="BSNS01000028">
    <property type="protein sequence ID" value="GLQ58050.1"/>
    <property type="molecule type" value="Genomic_DNA"/>
</dbReference>
<dbReference type="RefSeq" id="WP_284343443.1">
    <property type="nucleotide sequence ID" value="NZ_BSNS01000028.1"/>
</dbReference>
<keyword evidence="3" id="KW-1185">Reference proteome</keyword>
<comment type="caution">
    <text evidence="2">The sequence shown here is derived from an EMBL/GenBank/DDBJ whole genome shotgun (WGS) entry which is preliminary data.</text>
</comment>
<feature type="transmembrane region" description="Helical" evidence="1">
    <location>
        <begin position="52"/>
        <end position="74"/>
    </location>
</feature>